<dbReference type="RefSeq" id="WP_007408056.1">
    <property type="nucleotide sequence ID" value="NZ_AP018402.1"/>
</dbReference>
<protein>
    <submittedName>
        <fullName evidence="1">Uncharacterized protein</fullName>
    </submittedName>
</protein>
<proteinExistence type="predicted"/>
<dbReference type="KEGG" id="bmp:NG74_02783"/>
<dbReference type="GeneID" id="93083009"/>
<name>A0A172XLT5_BACVE</name>
<gene>
    <name evidence="1" type="ORF">BACVE_002888</name>
</gene>
<evidence type="ECO:0000313" key="2">
    <source>
        <dbReference type="Proteomes" id="UP000587477"/>
    </source>
</evidence>
<accession>A0A172XLT5</accession>
<dbReference type="AlphaFoldDB" id="A0A172XLT5"/>
<reference evidence="2" key="1">
    <citation type="submission" date="2020-10" db="EMBL/GenBank/DDBJ databases">
        <title>Complete genome sequence of Bacillus velezensis NST6.</title>
        <authorList>
            <person name="Choi J."/>
        </authorList>
    </citation>
    <scope>NUCLEOTIDE SEQUENCE [LARGE SCALE GENOMIC DNA]</scope>
    <source>
        <strain evidence="2">NST6</strain>
    </source>
</reference>
<evidence type="ECO:0000313" key="1">
    <source>
        <dbReference type="EMBL" id="QOY27850.1"/>
    </source>
</evidence>
<organism evidence="1 2">
    <name type="scientific">Bacillus velezensis</name>
    <dbReference type="NCBI Taxonomy" id="492670"/>
    <lineage>
        <taxon>Bacteria</taxon>
        <taxon>Bacillati</taxon>
        <taxon>Bacillota</taxon>
        <taxon>Bacilli</taxon>
        <taxon>Bacillales</taxon>
        <taxon>Bacillaceae</taxon>
        <taxon>Bacillus</taxon>
        <taxon>Bacillus amyloliquefaciens group</taxon>
    </lineage>
</organism>
<sequence>MRKEQDRYIYDEKESEETARLISEAYESGYVGMEEASAPSEN</sequence>
<dbReference type="Proteomes" id="UP000587477">
    <property type="component" value="Chromosome"/>
</dbReference>
<dbReference type="EMBL" id="CP063687">
    <property type="protein sequence ID" value="QOY27850.1"/>
    <property type="molecule type" value="Genomic_DNA"/>
</dbReference>